<dbReference type="RefSeq" id="WP_136531383.1">
    <property type="nucleotide sequence ID" value="NZ_STGX01000016.1"/>
</dbReference>
<protein>
    <submittedName>
        <fullName evidence="2">Uncharacterized protein</fullName>
    </submittedName>
</protein>
<comment type="caution">
    <text evidence="2">The sequence shown here is derived from an EMBL/GenBank/DDBJ whole genome shotgun (WGS) entry which is preliminary data.</text>
</comment>
<accession>A0A4S8P8K4</accession>
<name>A0A4S8P8K4_9ACTN</name>
<dbReference type="AlphaFoldDB" id="A0A4S8P8K4"/>
<proteinExistence type="predicted"/>
<keyword evidence="3" id="KW-1185">Reference proteome</keyword>
<evidence type="ECO:0000256" key="1">
    <source>
        <dbReference type="SAM" id="Phobius"/>
    </source>
</evidence>
<keyword evidence="1" id="KW-0812">Transmembrane</keyword>
<evidence type="ECO:0000313" key="2">
    <source>
        <dbReference type="EMBL" id="THV25935.1"/>
    </source>
</evidence>
<gene>
    <name evidence="2" type="ORF">E9998_19575</name>
</gene>
<evidence type="ECO:0000313" key="3">
    <source>
        <dbReference type="Proteomes" id="UP000305792"/>
    </source>
</evidence>
<keyword evidence="1" id="KW-0472">Membrane</keyword>
<dbReference type="EMBL" id="STGX01000016">
    <property type="protein sequence ID" value="THV25935.1"/>
    <property type="molecule type" value="Genomic_DNA"/>
</dbReference>
<reference evidence="2 3" key="1">
    <citation type="journal article" date="2018" name="Int. J. Syst. Evol. Microbiol.">
        <title>Glycomyces paridis sp. nov., isolated from the medicinal plant Paris polyphylla.</title>
        <authorList>
            <person name="Fang X.M."/>
            <person name="Bai J.L."/>
            <person name="Su J."/>
            <person name="Zhao L.L."/>
            <person name="Liu H.Y."/>
            <person name="Ma B.P."/>
            <person name="Zhang Y.Q."/>
            <person name="Yu L.Y."/>
        </authorList>
    </citation>
    <scope>NUCLEOTIDE SEQUENCE [LARGE SCALE GENOMIC DNA]</scope>
    <source>
        <strain evidence="2 3">CPCC 204357</strain>
    </source>
</reference>
<keyword evidence="1" id="KW-1133">Transmembrane helix</keyword>
<sequence>MNRVLLCATIGFAFIVHIGPSLLALGAAIGLGMLAVTLHTADAVDSISIGVIVVFAVAALIATPFLMGGGVRSLRAALAPSPPPNGD</sequence>
<dbReference type="Proteomes" id="UP000305792">
    <property type="component" value="Unassembled WGS sequence"/>
</dbReference>
<feature type="transmembrane region" description="Helical" evidence="1">
    <location>
        <begin position="47"/>
        <end position="67"/>
    </location>
</feature>
<organism evidence="2 3">
    <name type="scientific">Glycomyces paridis</name>
    <dbReference type="NCBI Taxonomy" id="2126555"/>
    <lineage>
        <taxon>Bacteria</taxon>
        <taxon>Bacillati</taxon>
        <taxon>Actinomycetota</taxon>
        <taxon>Actinomycetes</taxon>
        <taxon>Glycomycetales</taxon>
        <taxon>Glycomycetaceae</taxon>
        <taxon>Glycomyces</taxon>
    </lineage>
</organism>